<protein>
    <submittedName>
        <fullName evidence="1">Uncharacterized protein</fullName>
    </submittedName>
</protein>
<evidence type="ECO:0000313" key="1">
    <source>
        <dbReference type="EMBL" id="AYV76637.1"/>
    </source>
</evidence>
<reference evidence="1" key="1">
    <citation type="submission" date="2018-10" db="EMBL/GenBank/DDBJ databases">
        <title>Hidden diversity of soil giant viruses.</title>
        <authorList>
            <person name="Schulz F."/>
            <person name="Alteio L."/>
            <person name="Goudeau D."/>
            <person name="Ryan E.M."/>
            <person name="Malmstrom R.R."/>
            <person name="Blanchard J."/>
            <person name="Woyke T."/>
        </authorList>
    </citation>
    <scope>NUCLEOTIDE SEQUENCE</scope>
    <source>
        <strain evidence="1">TEV1</strain>
    </source>
</reference>
<name>A0A3G4ZP27_9VIRU</name>
<sequence length="164" mass="19212">MNPVQKKIIVKKVIKVKKVPVIVPIETDTNSIEELTEVNKIDQDVQVVETVQIKNNNLEDLINGGKSVEEIAKILNKSEQNIRFQMKMHMYNHQNDKNVTKLLDEDAVKYNKKEIENIESYDEDKLNKQIVKFMFLEKVKGNDGELNKIYDKLKKECIQQIRKN</sequence>
<accession>A0A3G4ZP27</accession>
<proteinExistence type="predicted"/>
<dbReference type="EMBL" id="MK071988">
    <property type="protein sequence ID" value="AYV76637.1"/>
    <property type="molecule type" value="Genomic_DNA"/>
</dbReference>
<gene>
    <name evidence="1" type="ORF">Terrestrivirus10_21</name>
</gene>
<organism evidence="1">
    <name type="scientific">Terrestrivirus sp</name>
    <dbReference type="NCBI Taxonomy" id="2487775"/>
    <lineage>
        <taxon>Viruses</taxon>
        <taxon>Varidnaviria</taxon>
        <taxon>Bamfordvirae</taxon>
        <taxon>Nucleocytoviricota</taxon>
        <taxon>Megaviricetes</taxon>
        <taxon>Imitervirales</taxon>
        <taxon>Mimiviridae</taxon>
        <taxon>Klosneuvirinae</taxon>
    </lineage>
</organism>